<dbReference type="PANTHER" id="PTHR21310">
    <property type="entry name" value="AMINOGLYCOSIDE PHOSPHOTRANSFERASE-RELATED-RELATED"/>
    <property type="match status" value="1"/>
</dbReference>
<dbReference type="eggNOG" id="ENOG502SP9R">
    <property type="taxonomic scope" value="Eukaryota"/>
</dbReference>
<dbReference type="PROSITE" id="PS00109">
    <property type="entry name" value="PROTEIN_KINASE_TYR"/>
    <property type="match status" value="1"/>
</dbReference>
<dbReference type="CDD" id="cd05120">
    <property type="entry name" value="APH_ChoK_like"/>
    <property type="match status" value="1"/>
</dbReference>
<evidence type="ECO:0000313" key="5">
    <source>
        <dbReference type="EMBL" id="EPE05455.1"/>
    </source>
</evidence>
<dbReference type="Pfam" id="PF01636">
    <property type="entry name" value="APH"/>
    <property type="match status" value="1"/>
</dbReference>
<reference evidence="5 6" key="1">
    <citation type="journal article" date="2013" name="BMC Genomics">
        <title>The genome and transcriptome of the pine saprophyte Ophiostoma piceae, and a comparison with the bark beetle-associated pine pathogen Grosmannia clavigera.</title>
        <authorList>
            <person name="Haridas S."/>
            <person name="Wang Y."/>
            <person name="Lim L."/>
            <person name="Massoumi Alamouti S."/>
            <person name="Jackman S."/>
            <person name="Docking R."/>
            <person name="Robertson G."/>
            <person name="Birol I."/>
            <person name="Bohlmann J."/>
            <person name="Breuil C."/>
        </authorList>
    </citation>
    <scope>NUCLEOTIDE SEQUENCE [LARGE SCALE GENOMIC DNA]</scope>
    <source>
        <strain evidence="5 6">UAMH 11346</strain>
    </source>
</reference>
<dbReference type="OrthoDB" id="2906425at2759"/>
<dbReference type="InterPro" id="IPR051678">
    <property type="entry name" value="AGP_Transferase"/>
</dbReference>
<sequence>MEKTRPTVRFTAKPGEIVDDEVMEEGATLIHKLGPRAVTRLPGGIAKKWDLRNLEDEARTMRVAESAGLPVPHVHGTGMSPMKKYWIAMDYIEGQTLAGAWNSYSKEEKSSVAKQLGEILVKMRQMPPPENHIGGAHVGDQGRDLVDYGLHVYPACKDEAEFNAHIVESMGVKKPKAFRRAIADQLRTDHRIVFTHGDLALRNIIVQGPKVVSIIDWELGGWYPEYWDYAKCLCGIRASDFFDHADEIFPESYPEELVTMTAHRIFQ</sequence>
<protein>
    <recommendedName>
        <fullName evidence="1">non-specific serine/threonine protein kinase</fullName>
        <ecNumber evidence="1">2.7.11.1</ecNumber>
    </recommendedName>
</protein>
<evidence type="ECO:0000256" key="2">
    <source>
        <dbReference type="ARBA" id="ARBA00047899"/>
    </source>
</evidence>
<evidence type="ECO:0000313" key="6">
    <source>
        <dbReference type="Proteomes" id="UP000016923"/>
    </source>
</evidence>
<dbReference type="Proteomes" id="UP000016923">
    <property type="component" value="Unassembled WGS sequence"/>
</dbReference>
<keyword evidence="6" id="KW-1185">Reference proteome</keyword>
<dbReference type="HOGENOM" id="CLU_021768_5_3_1"/>
<gene>
    <name evidence="5" type="ORF">F503_02194</name>
</gene>
<name>S3CX83_OPHP1</name>
<feature type="domain" description="Aminoglycoside phosphotransferase" evidence="4">
    <location>
        <begin position="49"/>
        <end position="242"/>
    </location>
</feature>
<dbReference type="InterPro" id="IPR002575">
    <property type="entry name" value="Aminoglycoside_PTrfase"/>
</dbReference>
<dbReference type="SUPFAM" id="SSF56112">
    <property type="entry name" value="Protein kinase-like (PK-like)"/>
    <property type="match status" value="1"/>
</dbReference>
<accession>S3CX83</accession>
<dbReference type="AlphaFoldDB" id="S3CX83"/>
<proteinExistence type="predicted"/>
<dbReference type="PANTHER" id="PTHR21310:SF58">
    <property type="entry name" value="AMINOGLYCOSIDE PHOSPHOTRANSFERASE DOMAIN-CONTAINING PROTEIN"/>
    <property type="match status" value="1"/>
</dbReference>
<comment type="catalytic activity">
    <reaction evidence="3">
        <text>L-seryl-[protein] + ATP = O-phospho-L-seryl-[protein] + ADP + H(+)</text>
        <dbReference type="Rhea" id="RHEA:17989"/>
        <dbReference type="Rhea" id="RHEA-COMP:9863"/>
        <dbReference type="Rhea" id="RHEA-COMP:11604"/>
        <dbReference type="ChEBI" id="CHEBI:15378"/>
        <dbReference type="ChEBI" id="CHEBI:29999"/>
        <dbReference type="ChEBI" id="CHEBI:30616"/>
        <dbReference type="ChEBI" id="CHEBI:83421"/>
        <dbReference type="ChEBI" id="CHEBI:456216"/>
        <dbReference type="EC" id="2.7.11.1"/>
    </reaction>
</comment>
<dbReference type="Gene3D" id="3.90.1200.10">
    <property type="match status" value="1"/>
</dbReference>
<organism evidence="5 6">
    <name type="scientific">Ophiostoma piceae (strain UAMH 11346)</name>
    <name type="common">Sap stain fungus</name>
    <dbReference type="NCBI Taxonomy" id="1262450"/>
    <lineage>
        <taxon>Eukaryota</taxon>
        <taxon>Fungi</taxon>
        <taxon>Dikarya</taxon>
        <taxon>Ascomycota</taxon>
        <taxon>Pezizomycotina</taxon>
        <taxon>Sordariomycetes</taxon>
        <taxon>Sordariomycetidae</taxon>
        <taxon>Ophiostomatales</taxon>
        <taxon>Ophiostomataceae</taxon>
        <taxon>Ophiostoma</taxon>
    </lineage>
</organism>
<dbReference type="InterPro" id="IPR011009">
    <property type="entry name" value="Kinase-like_dom_sf"/>
</dbReference>
<dbReference type="VEuPathDB" id="FungiDB:F503_02194"/>
<evidence type="ECO:0000256" key="3">
    <source>
        <dbReference type="ARBA" id="ARBA00048679"/>
    </source>
</evidence>
<dbReference type="InterPro" id="IPR008266">
    <property type="entry name" value="Tyr_kinase_AS"/>
</dbReference>
<comment type="catalytic activity">
    <reaction evidence="2">
        <text>L-threonyl-[protein] + ATP = O-phospho-L-threonyl-[protein] + ADP + H(+)</text>
        <dbReference type="Rhea" id="RHEA:46608"/>
        <dbReference type="Rhea" id="RHEA-COMP:11060"/>
        <dbReference type="Rhea" id="RHEA-COMP:11605"/>
        <dbReference type="ChEBI" id="CHEBI:15378"/>
        <dbReference type="ChEBI" id="CHEBI:30013"/>
        <dbReference type="ChEBI" id="CHEBI:30616"/>
        <dbReference type="ChEBI" id="CHEBI:61977"/>
        <dbReference type="ChEBI" id="CHEBI:456216"/>
        <dbReference type="EC" id="2.7.11.1"/>
    </reaction>
</comment>
<dbReference type="STRING" id="1262450.S3CX83"/>
<dbReference type="EC" id="2.7.11.1" evidence="1"/>
<evidence type="ECO:0000259" key="4">
    <source>
        <dbReference type="Pfam" id="PF01636"/>
    </source>
</evidence>
<dbReference type="EMBL" id="KE148156">
    <property type="protein sequence ID" value="EPE05455.1"/>
    <property type="molecule type" value="Genomic_DNA"/>
</dbReference>
<dbReference type="GO" id="GO:0004674">
    <property type="term" value="F:protein serine/threonine kinase activity"/>
    <property type="evidence" value="ECO:0007669"/>
    <property type="project" value="UniProtKB-EC"/>
</dbReference>
<evidence type="ECO:0000256" key="1">
    <source>
        <dbReference type="ARBA" id="ARBA00012513"/>
    </source>
</evidence>